<proteinExistence type="inferred from homology"/>
<comment type="similarity">
    <text evidence="1">Belongs to the FlgM family.</text>
</comment>
<evidence type="ECO:0000256" key="4">
    <source>
        <dbReference type="ARBA" id="ARBA00022795"/>
    </source>
</evidence>
<feature type="region of interest" description="Disordered" evidence="7">
    <location>
        <begin position="1"/>
        <end position="54"/>
    </location>
</feature>
<dbReference type="Pfam" id="PF04316">
    <property type="entry name" value="FlgM"/>
    <property type="match status" value="1"/>
</dbReference>
<evidence type="ECO:0000256" key="3">
    <source>
        <dbReference type="ARBA" id="ARBA00022491"/>
    </source>
</evidence>
<dbReference type="SUPFAM" id="SSF101498">
    <property type="entry name" value="Anti-sigma factor FlgM"/>
    <property type="match status" value="1"/>
</dbReference>
<feature type="compositionally biased region" description="Basic and acidic residues" evidence="7">
    <location>
        <begin position="19"/>
        <end position="32"/>
    </location>
</feature>
<feature type="compositionally biased region" description="Polar residues" evidence="7">
    <location>
        <begin position="33"/>
        <end position="54"/>
    </location>
</feature>
<evidence type="ECO:0000259" key="8">
    <source>
        <dbReference type="Pfam" id="PF04316"/>
    </source>
</evidence>
<dbReference type="GO" id="GO:0044781">
    <property type="term" value="P:bacterial-type flagellum organization"/>
    <property type="evidence" value="ECO:0007669"/>
    <property type="project" value="UniProtKB-KW"/>
</dbReference>
<keyword evidence="3" id="KW-0678">Repressor</keyword>
<dbReference type="GO" id="GO:0045892">
    <property type="term" value="P:negative regulation of DNA-templated transcription"/>
    <property type="evidence" value="ECO:0007669"/>
    <property type="project" value="InterPro"/>
</dbReference>
<dbReference type="EMBL" id="UOFF01000416">
    <property type="protein sequence ID" value="VAW57542.1"/>
    <property type="molecule type" value="Genomic_DNA"/>
</dbReference>
<keyword evidence="5" id="KW-0805">Transcription regulation</keyword>
<feature type="compositionally biased region" description="Low complexity" evidence="7">
    <location>
        <begin position="9"/>
        <end position="18"/>
    </location>
</feature>
<name>A0A3B0X201_9ZZZZ</name>
<dbReference type="InterPro" id="IPR035890">
    <property type="entry name" value="Anti-sigma-28_factor_FlgM_sf"/>
</dbReference>
<accession>A0A3B0X201</accession>
<evidence type="ECO:0000256" key="2">
    <source>
        <dbReference type="ARBA" id="ARBA00017823"/>
    </source>
</evidence>
<feature type="domain" description="Anti-sigma-28 factor FlgM C-terminal" evidence="8">
    <location>
        <begin position="42"/>
        <end position="95"/>
    </location>
</feature>
<evidence type="ECO:0000256" key="1">
    <source>
        <dbReference type="ARBA" id="ARBA00005322"/>
    </source>
</evidence>
<dbReference type="InterPro" id="IPR007412">
    <property type="entry name" value="FlgM"/>
</dbReference>
<organism evidence="9">
    <name type="scientific">hydrothermal vent metagenome</name>
    <dbReference type="NCBI Taxonomy" id="652676"/>
    <lineage>
        <taxon>unclassified sequences</taxon>
        <taxon>metagenomes</taxon>
        <taxon>ecological metagenomes</taxon>
    </lineage>
</organism>
<gene>
    <name evidence="9" type="ORF">MNBD_GAMMA07-2615</name>
</gene>
<evidence type="ECO:0000256" key="6">
    <source>
        <dbReference type="ARBA" id="ARBA00023163"/>
    </source>
</evidence>
<reference evidence="9" key="1">
    <citation type="submission" date="2018-06" db="EMBL/GenBank/DDBJ databases">
        <authorList>
            <person name="Zhirakovskaya E."/>
        </authorList>
    </citation>
    <scope>NUCLEOTIDE SEQUENCE</scope>
</reference>
<dbReference type="AlphaFoldDB" id="A0A3B0X201"/>
<evidence type="ECO:0000256" key="5">
    <source>
        <dbReference type="ARBA" id="ARBA00023015"/>
    </source>
</evidence>
<dbReference type="InterPro" id="IPR031316">
    <property type="entry name" value="FlgM_C"/>
</dbReference>
<evidence type="ECO:0000256" key="7">
    <source>
        <dbReference type="SAM" id="MobiDB-lite"/>
    </source>
</evidence>
<dbReference type="NCBIfam" id="TIGR03824">
    <property type="entry name" value="FlgM_jcvi"/>
    <property type="match status" value="1"/>
</dbReference>
<protein>
    <recommendedName>
        <fullName evidence="2">Negative regulator of flagellin synthesis</fullName>
    </recommendedName>
</protein>
<keyword evidence="6" id="KW-0804">Transcription</keyword>
<keyword evidence="4" id="KW-1005">Bacterial flagellum biogenesis</keyword>
<evidence type="ECO:0000313" key="9">
    <source>
        <dbReference type="EMBL" id="VAW57542.1"/>
    </source>
</evidence>
<sequence>MANPINPLSRSSTTSISSHTEKAPVKTSDEKNVSTSHDGSKDTVSLSQESKQVSSLQLALKDSTGIDEAKVESIKQEIANGNYPLDAEKTAENFINLEQTLLE</sequence>